<reference evidence="1 2" key="1">
    <citation type="submission" date="2018-05" db="EMBL/GenBank/DDBJ databases">
        <title>Complete genome sequences of Streptococcus sobrinus.</title>
        <authorList>
            <person name="Sales M."/>
            <person name="Jensen P.A."/>
        </authorList>
    </citation>
    <scope>NUCLEOTIDE SEQUENCE [LARGE SCALE GENOMIC DNA]</scope>
    <source>
        <strain evidence="1 2">SL1</strain>
    </source>
</reference>
<dbReference type="Proteomes" id="UP000245369">
    <property type="component" value="Chromosome"/>
</dbReference>
<organism evidence="1 2">
    <name type="scientific">Streptococcus sobrinus</name>
    <dbReference type="NCBI Taxonomy" id="1310"/>
    <lineage>
        <taxon>Bacteria</taxon>
        <taxon>Bacillati</taxon>
        <taxon>Bacillota</taxon>
        <taxon>Bacilli</taxon>
        <taxon>Lactobacillales</taxon>
        <taxon>Streptococcaceae</taxon>
        <taxon>Streptococcus</taxon>
    </lineage>
</organism>
<dbReference type="GeneID" id="93924055"/>
<gene>
    <name evidence="1" type="ORF">DK182_05970</name>
</gene>
<evidence type="ECO:0000313" key="2">
    <source>
        <dbReference type="Proteomes" id="UP000245369"/>
    </source>
</evidence>
<dbReference type="SUPFAM" id="SSF54593">
    <property type="entry name" value="Glyoxalase/Bleomycin resistance protein/Dihydroxybiphenyl dioxygenase"/>
    <property type="match status" value="1"/>
</dbReference>
<proteinExistence type="predicted"/>
<protein>
    <submittedName>
        <fullName evidence="1">Glyoxalase</fullName>
    </submittedName>
</protein>
<dbReference type="InterPro" id="IPR029068">
    <property type="entry name" value="Glyas_Bleomycin-R_OHBP_Dase"/>
</dbReference>
<sequence>MINKEVGVMLYVDDVAAEQKFWQAIGCKVEEEKEEMGYQSFSMRPTSDSSVVFMVYAKEFIQKVSPEVLNNQPSLLFESEELLMLHAKIAELTDKISPIQTEPFPNFNFASPSGIIMPLRAFKMEVAR</sequence>
<name>A0ABM6W6I2_9STRE</name>
<evidence type="ECO:0000313" key="1">
    <source>
        <dbReference type="EMBL" id="AWN20916.1"/>
    </source>
</evidence>
<keyword evidence="2" id="KW-1185">Reference proteome</keyword>
<dbReference type="RefSeq" id="WP_002962227.1">
    <property type="nucleotide sequence ID" value="NZ_CP029490.1"/>
</dbReference>
<accession>A0ABM6W6I2</accession>
<dbReference type="EMBL" id="CP029490">
    <property type="protein sequence ID" value="AWN20916.1"/>
    <property type="molecule type" value="Genomic_DNA"/>
</dbReference>